<dbReference type="GO" id="GO:0005829">
    <property type="term" value="C:cytosol"/>
    <property type="evidence" value="ECO:0007669"/>
    <property type="project" value="TreeGrafter"/>
</dbReference>
<feature type="binding site" evidence="12 16">
    <location>
        <position position="356"/>
    </location>
    <ligand>
        <name>substrate</name>
    </ligand>
</feature>
<dbReference type="Gene3D" id="1.20.5.1300">
    <property type="match status" value="1"/>
</dbReference>
<evidence type="ECO:0000313" key="19">
    <source>
        <dbReference type="EMBL" id="XBL16289.1"/>
    </source>
</evidence>
<dbReference type="CDD" id="cd06572">
    <property type="entry name" value="Histidinol_dh"/>
    <property type="match status" value="1"/>
</dbReference>
<feature type="binding site" evidence="12 16">
    <location>
        <position position="258"/>
    </location>
    <ligand>
        <name>substrate</name>
    </ligand>
</feature>
<dbReference type="Proteomes" id="UP001224325">
    <property type="component" value="Chromosome"/>
</dbReference>
<feature type="binding site" evidence="12 15">
    <location>
        <position position="209"/>
    </location>
    <ligand>
        <name>NAD(+)</name>
        <dbReference type="ChEBI" id="CHEBI:57540"/>
    </ligand>
</feature>
<keyword evidence="10 12" id="KW-0368">Histidine biosynthesis</keyword>
<evidence type="ECO:0000256" key="12">
    <source>
        <dbReference type="HAMAP-Rule" id="MF_01024"/>
    </source>
</evidence>
<feature type="binding site" evidence="12 16">
    <location>
        <position position="415"/>
    </location>
    <ligand>
        <name>substrate</name>
    </ligand>
</feature>
<evidence type="ECO:0000256" key="7">
    <source>
        <dbReference type="ARBA" id="ARBA00022833"/>
    </source>
</evidence>
<evidence type="ECO:0000256" key="1">
    <source>
        <dbReference type="ARBA" id="ARBA00003850"/>
    </source>
</evidence>
<keyword evidence="7 12" id="KW-0862">Zinc</keyword>
<dbReference type="GO" id="GO:0004399">
    <property type="term" value="F:histidinol dehydrogenase activity"/>
    <property type="evidence" value="ECO:0007669"/>
    <property type="project" value="UniProtKB-UniRule"/>
</dbReference>
<evidence type="ECO:0000256" key="9">
    <source>
        <dbReference type="ARBA" id="ARBA00023027"/>
    </source>
</evidence>
<feature type="binding site" evidence="12 15">
    <location>
        <position position="186"/>
    </location>
    <ligand>
        <name>NAD(+)</name>
        <dbReference type="ChEBI" id="CHEBI:57540"/>
    </ligand>
</feature>
<dbReference type="PIRSF" id="PIRSF000099">
    <property type="entry name" value="Histidinol_dh"/>
    <property type="match status" value="1"/>
</dbReference>
<keyword evidence="9 12" id="KW-0520">NAD</keyword>
<feature type="binding site" evidence="12 16">
    <location>
        <position position="410"/>
    </location>
    <ligand>
        <name>substrate</name>
    </ligand>
</feature>
<evidence type="ECO:0000313" key="20">
    <source>
        <dbReference type="Proteomes" id="UP001224325"/>
    </source>
</evidence>
<dbReference type="InterPro" id="IPR001692">
    <property type="entry name" value="Histidinol_DH_CS"/>
</dbReference>
<feature type="binding site" evidence="12 16">
    <location>
        <position position="323"/>
    </location>
    <ligand>
        <name>substrate</name>
    </ligand>
</feature>
<gene>
    <name evidence="12 19" type="primary">hisD</name>
    <name evidence="19" type="ORF">QLS71_016600</name>
</gene>
<comment type="function">
    <text evidence="1 12">Catalyzes the sequential NAD-dependent oxidations of L-histidinol to L-histidinaldehyde and then to L-histidine.</text>
</comment>
<evidence type="ECO:0000256" key="4">
    <source>
        <dbReference type="ARBA" id="ARBA00012965"/>
    </source>
</evidence>
<keyword evidence="6 12" id="KW-0479">Metal-binding</keyword>
<keyword evidence="20" id="KW-1185">Reference proteome</keyword>
<evidence type="ECO:0000256" key="8">
    <source>
        <dbReference type="ARBA" id="ARBA00023002"/>
    </source>
</evidence>
<dbReference type="EMBL" id="CP155618">
    <property type="protein sequence ID" value="XBL16289.1"/>
    <property type="molecule type" value="Genomic_DNA"/>
</dbReference>
<evidence type="ECO:0000256" key="5">
    <source>
        <dbReference type="ARBA" id="ARBA00022605"/>
    </source>
</evidence>
<dbReference type="InterPro" id="IPR016161">
    <property type="entry name" value="Ald_DH/histidinol_DH"/>
</dbReference>
<feature type="binding site" evidence="12 15">
    <location>
        <position position="124"/>
    </location>
    <ligand>
        <name>NAD(+)</name>
        <dbReference type="ChEBI" id="CHEBI:57540"/>
    </ligand>
</feature>
<comment type="similarity">
    <text evidence="3 12 13 18">Belongs to the histidinol dehydrogenase family.</text>
</comment>
<feature type="binding site" evidence="12 17">
    <location>
        <position position="255"/>
    </location>
    <ligand>
        <name>Zn(2+)</name>
        <dbReference type="ChEBI" id="CHEBI:29105"/>
    </ligand>
</feature>
<feature type="binding site" evidence="12 17">
    <location>
        <position position="356"/>
    </location>
    <ligand>
        <name>Zn(2+)</name>
        <dbReference type="ChEBI" id="CHEBI:29105"/>
    </ligand>
</feature>
<sequence length="427" mass="46283">MQIINNPNKSDWSQVLKRPTQTVGDIEETVIQIFEDVRKNGDAAIKTYTSKFDGISLDSHIVTSEEIQKAMNAVPEKLQQAIKTAKHNIEAFHTAQKTDRIEVETTQGVQCWQEKRAIQKVGLYIPGGTAPLFSTVLMLVVPAQIAGCKEIVLCSPPNKQGALAAEIVFAAHLCGVTKIIKVGGIQAIAGLTFGTETIPQVYKIFGPGNQFVTVAKQLATKYGVAIDMPAGPSELLVVADEAANASYIASDLLSQAEHGVDSQVILVSTSKTLIDKVSEEVEKQLEVLPRKAIAEKSIGNSKLIYVENDTLALELINEYGPEHFIICSQNEDFYVDHIENAGSVFIGDYTPESAGDYASGTNHTLPTNGFSKAYSGVNLDSFSKSMTFQKISKEGILNIGETIELMAEAEGLQAHKNAVSIRLKDLK</sequence>
<feature type="active site" description="Proton acceptor" evidence="12 14">
    <location>
        <position position="322"/>
    </location>
</feature>
<evidence type="ECO:0000256" key="15">
    <source>
        <dbReference type="PIRSR" id="PIRSR000099-2"/>
    </source>
</evidence>
<dbReference type="PRINTS" id="PR00083">
    <property type="entry name" value="HOLDHDRGNASE"/>
</dbReference>
<feature type="binding site" evidence="12 17">
    <location>
        <position position="415"/>
    </location>
    <ligand>
        <name>Zn(2+)</name>
        <dbReference type="ChEBI" id="CHEBI:29105"/>
    </ligand>
</feature>
<comment type="pathway">
    <text evidence="2 12">Amino-acid biosynthesis; L-histidine biosynthesis; L-histidine from 5-phospho-alpha-D-ribose 1-diphosphate: step 9/9.</text>
</comment>
<dbReference type="InterPro" id="IPR012131">
    <property type="entry name" value="Hstdl_DH"/>
</dbReference>
<organism evidence="19 20">
    <name type="scientific">Mariniflexile litorale</name>
    <dbReference type="NCBI Taxonomy" id="3045158"/>
    <lineage>
        <taxon>Bacteria</taxon>
        <taxon>Pseudomonadati</taxon>
        <taxon>Bacteroidota</taxon>
        <taxon>Flavobacteriia</taxon>
        <taxon>Flavobacteriales</taxon>
        <taxon>Flavobacteriaceae</taxon>
        <taxon>Mariniflexile</taxon>
    </lineage>
</organism>
<dbReference type="GO" id="GO:0008270">
    <property type="term" value="F:zinc ion binding"/>
    <property type="evidence" value="ECO:0007669"/>
    <property type="project" value="UniProtKB-UniRule"/>
</dbReference>
<protein>
    <recommendedName>
        <fullName evidence="4 12">Histidinol dehydrogenase</fullName>
        <shortName evidence="12">HDH</shortName>
        <ecNumber evidence="4 12">1.1.1.23</ecNumber>
    </recommendedName>
</protein>
<dbReference type="RefSeq" id="WP_308992092.1">
    <property type="nucleotide sequence ID" value="NZ_CP155618.1"/>
</dbReference>
<dbReference type="PROSITE" id="PS00611">
    <property type="entry name" value="HISOL_DEHYDROGENASE"/>
    <property type="match status" value="1"/>
</dbReference>
<feature type="binding site" evidence="12 16">
    <location>
        <position position="255"/>
    </location>
    <ligand>
        <name>substrate</name>
    </ligand>
</feature>
<evidence type="ECO:0000256" key="14">
    <source>
        <dbReference type="PIRSR" id="PIRSR000099-1"/>
    </source>
</evidence>
<proteinExistence type="inferred from homology"/>
<evidence type="ECO:0000256" key="13">
    <source>
        <dbReference type="PIRNR" id="PIRNR000099"/>
    </source>
</evidence>
<evidence type="ECO:0000256" key="18">
    <source>
        <dbReference type="RuleBase" id="RU004175"/>
    </source>
</evidence>
<dbReference type="FunFam" id="3.40.50.1980:FF:000001">
    <property type="entry name" value="Histidinol dehydrogenase"/>
    <property type="match status" value="1"/>
</dbReference>
<dbReference type="KEGG" id="mlil:QLS71_016600"/>
<comment type="catalytic activity">
    <reaction evidence="11 12">
        <text>L-histidinol + 2 NAD(+) + H2O = L-histidine + 2 NADH + 3 H(+)</text>
        <dbReference type="Rhea" id="RHEA:20641"/>
        <dbReference type="ChEBI" id="CHEBI:15377"/>
        <dbReference type="ChEBI" id="CHEBI:15378"/>
        <dbReference type="ChEBI" id="CHEBI:57540"/>
        <dbReference type="ChEBI" id="CHEBI:57595"/>
        <dbReference type="ChEBI" id="CHEBI:57699"/>
        <dbReference type="ChEBI" id="CHEBI:57945"/>
        <dbReference type="EC" id="1.1.1.23"/>
    </reaction>
</comment>
<evidence type="ECO:0000256" key="11">
    <source>
        <dbReference type="ARBA" id="ARBA00049489"/>
    </source>
</evidence>
<dbReference type="AlphaFoldDB" id="A0AAU7EL68"/>
<evidence type="ECO:0000256" key="6">
    <source>
        <dbReference type="ARBA" id="ARBA00022723"/>
    </source>
</evidence>
<evidence type="ECO:0000256" key="10">
    <source>
        <dbReference type="ARBA" id="ARBA00023102"/>
    </source>
</evidence>
<dbReference type="GO" id="GO:0000105">
    <property type="term" value="P:L-histidine biosynthetic process"/>
    <property type="evidence" value="ECO:0007669"/>
    <property type="project" value="UniProtKB-UniRule"/>
</dbReference>
<dbReference type="PANTHER" id="PTHR21256">
    <property type="entry name" value="HISTIDINOL DEHYDROGENASE HDH"/>
    <property type="match status" value="1"/>
</dbReference>
<feature type="binding site" evidence="12 17">
    <location>
        <position position="258"/>
    </location>
    <ligand>
        <name>Zn(2+)</name>
        <dbReference type="ChEBI" id="CHEBI:29105"/>
    </ligand>
</feature>
<dbReference type="HAMAP" id="MF_01024">
    <property type="entry name" value="HisD"/>
    <property type="match status" value="1"/>
</dbReference>
<evidence type="ECO:0000256" key="17">
    <source>
        <dbReference type="PIRSR" id="PIRSR000099-4"/>
    </source>
</evidence>
<dbReference type="NCBIfam" id="TIGR00069">
    <property type="entry name" value="hisD"/>
    <property type="match status" value="1"/>
</dbReference>
<evidence type="ECO:0000256" key="2">
    <source>
        <dbReference type="ARBA" id="ARBA00004940"/>
    </source>
</evidence>
<evidence type="ECO:0000256" key="16">
    <source>
        <dbReference type="PIRSR" id="PIRSR000099-3"/>
    </source>
</evidence>
<dbReference type="Pfam" id="PF00815">
    <property type="entry name" value="Histidinol_dh"/>
    <property type="match status" value="1"/>
</dbReference>
<dbReference type="EC" id="1.1.1.23" evidence="4 12"/>
<dbReference type="Gene3D" id="3.40.50.1980">
    <property type="entry name" value="Nitrogenase molybdenum iron protein domain"/>
    <property type="match status" value="2"/>
</dbReference>
<accession>A0AAU7EL68</accession>
<feature type="active site" description="Proton acceptor" evidence="12 14">
    <location>
        <position position="323"/>
    </location>
</feature>
<comment type="cofactor">
    <cofactor evidence="12 17">
        <name>Zn(2+)</name>
        <dbReference type="ChEBI" id="CHEBI:29105"/>
    </cofactor>
    <text evidence="12 17">Binds 1 zinc ion per subunit.</text>
</comment>
<dbReference type="PANTHER" id="PTHR21256:SF2">
    <property type="entry name" value="HISTIDINE BIOSYNTHESIS TRIFUNCTIONAL PROTEIN"/>
    <property type="match status" value="1"/>
</dbReference>
<keyword evidence="5 12" id="KW-0028">Amino-acid biosynthesis</keyword>
<dbReference type="FunFam" id="3.40.50.1980:FF:000002">
    <property type="entry name" value="Histidinol dehydrogenase, chloroplastic"/>
    <property type="match status" value="1"/>
</dbReference>
<name>A0AAU7EL68_9FLAO</name>
<dbReference type="SUPFAM" id="SSF53720">
    <property type="entry name" value="ALDH-like"/>
    <property type="match status" value="1"/>
</dbReference>
<dbReference type="FunFam" id="1.20.5.1300:FF:000001">
    <property type="entry name" value="Histidine biosynthesis trifunctional protein"/>
    <property type="match status" value="1"/>
</dbReference>
<dbReference type="GO" id="GO:0051287">
    <property type="term" value="F:NAD binding"/>
    <property type="evidence" value="ECO:0007669"/>
    <property type="project" value="InterPro"/>
</dbReference>
<reference evidence="19" key="1">
    <citation type="submission" date="2024-04" db="EMBL/GenBank/DDBJ databases">
        <title>Mariniflexile litorale, isolated from the shallow sediments of the Sea of Japan.</title>
        <authorList>
            <person name="Romanenko L."/>
            <person name="Isaeva M."/>
        </authorList>
    </citation>
    <scope>NUCLEOTIDE SEQUENCE [LARGE SCALE GENOMIC DNA]</scope>
    <source>
        <strain evidence="19">KMM 9835</strain>
    </source>
</reference>
<feature type="binding site" evidence="12 16">
    <location>
        <position position="233"/>
    </location>
    <ligand>
        <name>substrate</name>
    </ligand>
</feature>
<evidence type="ECO:0000256" key="3">
    <source>
        <dbReference type="ARBA" id="ARBA00010178"/>
    </source>
</evidence>
<keyword evidence="8 12" id="KW-0560">Oxidoreductase</keyword>
<dbReference type="InterPro" id="IPR022695">
    <property type="entry name" value="Histidinol_DH_monofunct"/>
</dbReference>